<dbReference type="EMBL" id="JAYJJT010000035">
    <property type="protein sequence ID" value="MEB3052108.1"/>
    <property type="molecule type" value="Genomic_DNA"/>
</dbReference>
<dbReference type="Proteomes" id="UP001299046">
    <property type="component" value="Unassembled WGS sequence"/>
</dbReference>
<feature type="region of interest" description="Disordered" evidence="1">
    <location>
        <begin position="314"/>
        <end position="364"/>
    </location>
</feature>
<gene>
    <name evidence="2" type="ORF">KV112_20565</name>
</gene>
<evidence type="ECO:0000313" key="2">
    <source>
        <dbReference type="EMBL" id="MEB3052108.1"/>
    </source>
</evidence>
<dbReference type="RefSeq" id="WP_329800026.1">
    <property type="nucleotide sequence ID" value="NZ_JAYJJT010000035.1"/>
</dbReference>
<evidence type="ECO:0000256" key="1">
    <source>
        <dbReference type="SAM" id="MobiDB-lite"/>
    </source>
</evidence>
<keyword evidence="3" id="KW-1185">Reference proteome</keyword>
<sequence length="611" mass="66471">MADYLVTAGGSWQVHDTDEAGDLVCVLTEEHASPVGEPLVALSRAQVATRLGRGIPTDFPAPDVVVGDPDQGAIRGWWEATVQRWLAGEVPPLGETEIDAVGTSDAVEGDDPDYWPIGSRQWEDVDLSGADQRILIATSAGIVTPSGIVKSRPLGAANHLSLLVCKSRWAAHPGGPEPQVWITAAALDGIEFPIDGLAPSEVPDTVANFFGCEVTYAKGGHFTATFHIDDPAVEDRAATLVLLPFLGLDPSPSRPEDLGLAGIEGTDTELPDDEFAAAHLLADRLHWLSTMDAMPASRWSQVGAQLAVAAFKRAKPKPKNSKGDPPALVPCPLPSEVTPTGKMPSPWWPSIKDPPHRSRGDSVDVEVDQQAAYLPSAEGLYLGYGKPGWADPDPSVFNDQRPPFGLYQVTTPAGTDLDGLHRKLPLPHPAMRWDAPVTWWATTIDVQQLIAPTEKGGAGIAPAELMIDAAWVWPEQHQWLKNWAGGLRSALATARADERTDYEEMVKAIYTSYLGRLEAVGDGAWRYPLLHHQQPAWYAAIEAMTRWRAMRYVTRIARELDVLPVGWHADAWYYRVPGDFDLTALEDPLRPDGTRSNGSYRIKHLDHPAAE</sequence>
<feature type="compositionally biased region" description="Basic and acidic residues" evidence="1">
    <location>
        <begin position="353"/>
        <end position="362"/>
    </location>
</feature>
<protein>
    <submittedName>
        <fullName evidence="2">Uncharacterized protein</fullName>
    </submittedName>
</protein>
<reference evidence="2 3" key="1">
    <citation type="submission" date="2023-12" db="EMBL/GenBank/DDBJ databases">
        <title>Description of new species of Mycobacterium terrae complex isolated from sewage at the Sao Paulo Zoological Park Foundation in Brazil.</title>
        <authorList>
            <person name="Romagnoli C.L."/>
            <person name="Conceicao E.C."/>
            <person name="Machado E."/>
            <person name="Barreto L.B.P.F."/>
            <person name="Sharma A."/>
            <person name="Silva N.M."/>
            <person name="Marques L.E."/>
            <person name="Juliana M.A."/>
            <person name="Lourenco M.C.S."/>
            <person name="Digiampietri L.A."/>
            <person name="Suffys P.N."/>
            <person name="Viana-Niero C."/>
        </authorList>
    </citation>
    <scope>NUCLEOTIDE SEQUENCE [LARGE SCALE GENOMIC DNA]</scope>
    <source>
        <strain evidence="2 3">MYC123</strain>
    </source>
</reference>
<organism evidence="2 3">
    <name type="scientific">[Mycobacterium] zoologicum</name>
    <dbReference type="NCBI Taxonomy" id="2872311"/>
    <lineage>
        <taxon>Bacteria</taxon>
        <taxon>Bacillati</taxon>
        <taxon>Actinomycetota</taxon>
        <taxon>Actinomycetes</taxon>
        <taxon>Mycobacteriales</taxon>
        <taxon>Mycobacteriaceae</taxon>
        <taxon>Mycolicibacter</taxon>
    </lineage>
</organism>
<proteinExistence type="predicted"/>
<name>A0ABU5YPW2_9MYCO</name>
<comment type="caution">
    <text evidence="2">The sequence shown here is derived from an EMBL/GenBank/DDBJ whole genome shotgun (WGS) entry which is preliminary data.</text>
</comment>
<accession>A0ABU5YPW2</accession>
<evidence type="ECO:0000313" key="3">
    <source>
        <dbReference type="Proteomes" id="UP001299046"/>
    </source>
</evidence>